<feature type="non-terminal residue" evidence="3">
    <location>
        <position position="1"/>
    </location>
</feature>
<evidence type="ECO:0000259" key="2">
    <source>
        <dbReference type="Pfam" id="PF00542"/>
    </source>
</evidence>
<dbReference type="GO" id="GO:0006412">
    <property type="term" value="P:translation"/>
    <property type="evidence" value="ECO:0007669"/>
    <property type="project" value="InterPro"/>
</dbReference>
<dbReference type="InterPro" id="IPR013823">
    <property type="entry name" value="Ribosomal_bL12_C"/>
</dbReference>
<proteinExistence type="predicted"/>
<dbReference type="Pfam" id="PF00542">
    <property type="entry name" value="Ribosomal_L12"/>
    <property type="match status" value="1"/>
</dbReference>
<dbReference type="EMBL" id="UINC01222131">
    <property type="protein sequence ID" value="SVE50780.1"/>
    <property type="molecule type" value="Genomic_DNA"/>
</dbReference>
<organism evidence="3">
    <name type="scientific">marine metagenome</name>
    <dbReference type="NCBI Taxonomy" id="408172"/>
    <lineage>
        <taxon>unclassified sequences</taxon>
        <taxon>metagenomes</taxon>
        <taxon>ecological metagenomes</taxon>
    </lineage>
</organism>
<gene>
    <name evidence="3" type="ORF">METZ01_LOCUS503634</name>
</gene>
<accession>A0A383E2X4</accession>
<dbReference type="SUPFAM" id="SSF54736">
    <property type="entry name" value="ClpS-like"/>
    <property type="match status" value="1"/>
</dbReference>
<name>A0A383E2X4_9ZZZZ</name>
<reference evidence="3" key="1">
    <citation type="submission" date="2018-05" db="EMBL/GenBank/DDBJ databases">
        <authorList>
            <person name="Lanie J.A."/>
            <person name="Ng W.-L."/>
            <person name="Kazmierczak K.M."/>
            <person name="Andrzejewski T.M."/>
            <person name="Davidsen T.M."/>
            <person name="Wayne K.J."/>
            <person name="Tettelin H."/>
            <person name="Glass J.I."/>
            <person name="Rusch D."/>
            <person name="Podicherti R."/>
            <person name="Tsui H.-C.T."/>
            <person name="Winkler M.E."/>
        </authorList>
    </citation>
    <scope>NUCLEOTIDE SEQUENCE</scope>
</reference>
<feature type="region of interest" description="Disordered" evidence="1">
    <location>
        <begin position="26"/>
        <end position="72"/>
    </location>
</feature>
<feature type="compositionally biased region" description="Low complexity" evidence="1">
    <location>
        <begin position="39"/>
        <end position="51"/>
    </location>
</feature>
<evidence type="ECO:0000256" key="1">
    <source>
        <dbReference type="SAM" id="MobiDB-lite"/>
    </source>
</evidence>
<dbReference type="AlphaFoldDB" id="A0A383E2X4"/>
<feature type="compositionally biased region" description="Pro residues" evidence="1">
    <location>
        <begin position="52"/>
        <end position="66"/>
    </location>
</feature>
<dbReference type="InterPro" id="IPR014719">
    <property type="entry name" value="Ribosomal_bL12_C/ClpS-like"/>
</dbReference>
<evidence type="ECO:0000313" key="3">
    <source>
        <dbReference type="EMBL" id="SVE50780.1"/>
    </source>
</evidence>
<feature type="domain" description="Large ribosomal subunit protein bL12 C-terminal" evidence="2">
    <location>
        <begin position="74"/>
        <end position="139"/>
    </location>
</feature>
<dbReference type="Gene3D" id="3.30.1390.10">
    <property type="match status" value="1"/>
</dbReference>
<sequence>KGDYVRVRVSPTFKYITLKRTRIGNPEALFESNNTGATESAPAEPVAEPQPVSKPEPVAEPQPETPAQPSGTVNVVITGCSLATYDATKIVREIRPDLSTFEIYNLLRDFPQFVAENVEPDKAASYKKQLEDAGCTVELT</sequence>
<protein>
    <recommendedName>
        <fullName evidence="2">Large ribosomal subunit protein bL12 C-terminal domain-containing protein</fullName>
    </recommendedName>
</protein>
<dbReference type="GO" id="GO:0003735">
    <property type="term" value="F:structural constituent of ribosome"/>
    <property type="evidence" value="ECO:0007669"/>
    <property type="project" value="InterPro"/>
</dbReference>